<protein>
    <submittedName>
        <fullName evidence="1">Uncharacterized protein</fullName>
    </submittedName>
</protein>
<dbReference type="EMBL" id="JACJKY010000007">
    <property type="protein sequence ID" value="MBM6920668.1"/>
    <property type="molecule type" value="Genomic_DNA"/>
</dbReference>
<evidence type="ECO:0000313" key="1">
    <source>
        <dbReference type="EMBL" id="MBM6920668.1"/>
    </source>
</evidence>
<keyword evidence="2" id="KW-1185">Reference proteome</keyword>
<evidence type="ECO:0000313" key="2">
    <source>
        <dbReference type="Proteomes" id="UP000774750"/>
    </source>
</evidence>
<reference evidence="1" key="1">
    <citation type="submission" date="2020-08" db="EMBL/GenBank/DDBJ databases">
        <authorList>
            <person name="Cejkova D."/>
            <person name="Kubasova T."/>
            <person name="Jahodarova E."/>
            <person name="Rychlik I."/>
        </authorList>
    </citation>
    <scope>NUCLEOTIDE SEQUENCE</scope>
    <source>
        <strain evidence="1">An559</strain>
    </source>
</reference>
<sequence length="56" mass="6437">MQTEKETMLWNRFEQSGKIDDYLLYAQCVHGDLTGMISDAEKDKGNDFKGAEHRGK</sequence>
<accession>A0A939BEJ4</accession>
<dbReference type="Proteomes" id="UP000774750">
    <property type="component" value="Unassembled WGS sequence"/>
</dbReference>
<dbReference type="AlphaFoldDB" id="A0A939BEJ4"/>
<name>A0A939BEJ4_9FIRM</name>
<reference evidence="1" key="2">
    <citation type="journal article" date="2021" name="Sci. Rep.">
        <title>The distribution of antibiotic resistance genes in chicken gut microbiota commensals.</title>
        <authorList>
            <person name="Juricova H."/>
            <person name="Matiasovicova J."/>
            <person name="Kubasova T."/>
            <person name="Cejkova D."/>
            <person name="Rychlik I."/>
        </authorList>
    </citation>
    <scope>NUCLEOTIDE SEQUENCE</scope>
    <source>
        <strain evidence="1">An559</strain>
    </source>
</reference>
<organism evidence="1 2">
    <name type="scientific">Merdimmobilis hominis</name>
    <dbReference type="NCBI Taxonomy" id="2897707"/>
    <lineage>
        <taxon>Bacteria</taxon>
        <taxon>Bacillati</taxon>
        <taxon>Bacillota</taxon>
        <taxon>Clostridia</taxon>
        <taxon>Eubacteriales</taxon>
        <taxon>Oscillospiraceae</taxon>
        <taxon>Merdimmobilis</taxon>
    </lineage>
</organism>
<comment type="caution">
    <text evidence="1">The sequence shown here is derived from an EMBL/GenBank/DDBJ whole genome shotgun (WGS) entry which is preliminary data.</text>
</comment>
<gene>
    <name evidence="1" type="ORF">H6A12_05800</name>
</gene>
<dbReference type="RefSeq" id="WP_204445797.1">
    <property type="nucleotide sequence ID" value="NZ_JACJKY010000007.1"/>
</dbReference>
<proteinExistence type="predicted"/>